<evidence type="ECO:0000256" key="1">
    <source>
        <dbReference type="SAM" id="MobiDB-lite"/>
    </source>
</evidence>
<organism evidence="3">
    <name type="scientific">Blautia glucerasea</name>
    <dbReference type="NCBI Taxonomy" id="536633"/>
    <lineage>
        <taxon>Bacteria</taxon>
        <taxon>Bacillati</taxon>
        <taxon>Bacillota</taxon>
        <taxon>Clostridia</taxon>
        <taxon>Lachnospirales</taxon>
        <taxon>Lachnospiraceae</taxon>
        <taxon>Blautia</taxon>
    </lineage>
</organism>
<keyword evidence="2" id="KW-0732">Signal</keyword>
<name>A0A6N2RKW6_9FIRM</name>
<sequence>MKKRYLILAGLLAVTVMTVAGCGKEKEDKAVQQQVQATPTQAPEPTKEAELVDMQVTKEKNVIGKKSETASKVTIINKTGDDVGDIYIRQHPSDDEDDDDDWGEELIKDAFTLKNGDQAVYYFDKPSSSGITYDIRITYTDEDKNECFFRDLPLATMKQITLRMNGTGEDSFPYATYMTSTGTKEFSTLNEVKKRLGLIDDDSDEDEDSEDTETTEPTEAPEPTAEPEPTQAPAPTETPDDGSDDSSTPTDDTIDAAESYIGQSMDALIGSLGSPQYDEYEEEPDTGKTGYHYYSNFTVSTTIDENGNEIVTGIW</sequence>
<feature type="compositionally biased region" description="Acidic residues" evidence="1">
    <location>
        <begin position="199"/>
        <end position="216"/>
    </location>
</feature>
<feature type="chain" id="PRO_5038874755" evidence="2">
    <location>
        <begin position="21"/>
        <end position="315"/>
    </location>
</feature>
<feature type="region of interest" description="Disordered" evidence="1">
    <location>
        <begin position="196"/>
        <end position="289"/>
    </location>
</feature>
<dbReference type="PROSITE" id="PS51257">
    <property type="entry name" value="PROKAR_LIPOPROTEIN"/>
    <property type="match status" value="1"/>
</dbReference>
<evidence type="ECO:0000313" key="3">
    <source>
        <dbReference type="EMBL" id="VYS81078.1"/>
    </source>
</evidence>
<evidence type="ECO:0000256" key="2">
    <source>
        <dbReference type="SAM" id="SignalP"/>
    </source>
</evidence>
<feature type="signal peptide" evidence="2">
    <location>
        <begin position="1"/>
        <end position="20"/>
    </location>
</feature>
<proteinExistence type="predicted"/>
<gene>
    <name evidence="3" type="ORF">BGLFYP119_00674</name>
</gene>
<protein>
    <submittedName>
        <fullName evidence="3">Uncharacterized protein</fullName>
    </submittedName>
</protein>
<accession>A0A6N2RKW6</accession>
<reference evidence="3" key="1">
    <citation type="submission" date="2019-11" db="EMBL/GenBank/DDBJ databases">
        <authorList>
            <person name="Feng L."/>
        </authorList>
    </citation>
    <scope>NUCLEOTIDE SEQUENCE</scope>
    <source>
        <strain evidence="3">BgluceraseaLFYP119</strain>
    </source>
</reference>
<dbReference type="AlphaFoldDB" id="A0A6N2RKW6"/>
<dbReference type="RefSeq" id="WP_156352694.1">
    <property type="nucleotide sequence ID" value="NZ_CACRST010000009.1"/>
</dbReference>
<dbReference type="EMBL" id="CACRST010000009">
    <property type="protein sequence ID" value="VYS81078.1"/>
    <property type="molecule type" value="Genomic_DNA"/>
</dbReference>